<keyword evidence="2" id="KW-1133">Transmembrane helix</keyword>
<feature type="compositionally biased region" description="Polar residues" evidence="1">
    <location>
        <begin position="134"/>
        <end position="144"/>
    </location>
</feature>
<keyword evidence="5" id="KW-1185">Reference proteome</keyword>
<dbReference type="KEGG" id="tse:THMIRHAS_02550"/>
<dbReference type="SUPFAM" id="SSF110997">
    <property type="entry name" value="Sporulation related repeat"/>
    <property type="match status" value="1"/>
</dbReference>
<dbReference type="PROSITE" id="PS51724">
    <property type="entry name" value="SPOR"/>
    <property type="match status" value="1"/>
</dbReference>
<reference evidence="5" key="1">
    <citation type="submission" date="2019-11" db="EMBL/GenBank/DDBJ databases">
        <title>Isolation and characterization of two novel species in the genus Thiomicrorhabdus.</title>
        <authorList>
            <person name="Mochizuki J."/>
            <person name="Kojima H."/>
            <person name="Fukui M."/>
        </authorList>
    </citation>
    <scope>NUCLEOTIDE SEQUENCE [LARGE SCALE GENOMIC DNA]</scope>
    <source>
        <strain evidence="5">aks77</strain>
    </source>
</reference>
<organism evidence="4 5">
    <name type="scientific">Thiosulfatimonas sediminis</name>
    <dbReference type="NCBI Taxonomy" id="2675054"/>
    <lineage>
        <taxon>Bacteria</taxon>
        <taxon>Pseudomonadati</taxon>
        <taxon>Pseudomonadota</taxon>
        <taxon>Gammaproteobacteria</taxon>
        <taxon>Thiotrichales</taxon>
        <taxon>Piscirickettsiaceae</taxon>
        <taxon>Thiosulfatimonas</taxon>
    </lineage>
</organism>
<evidence type="ECO:0000256" key="1">
    <source>
        <dbReference type="SAM" id="MobiDB-lite"/>
    </source>
</evidence>
<dbReference type="AlphaFoldDB" id="A0A6F8PRX4"/>
<dbReference type="GO" id="GO:0042834">
    <property type="term" value="F:peptidoglycan binding"/>
    <property type="evidence" value="ECO:0007669"/>
    <property type="project" value="InterPro"/>
</dbReference>
<protein>
    <recommendedName>
        <fullName evidence="3">SPOR domain-containing protein</fullName>
    </recommendedName>
</protein>
<evidence type="ECO:0000259" key="3">
    <source>
        <dbReference type="PROSITE" id="PS51724"/>
    </source>
</evidence>
<evidence type="ECO:0000313" key="4">
    <source>
        <dbReference type="EMBL" id="BBP44882.1"/>
    </source>
</evidence>
<evidence type="ECO:0000256" key="2">
    <source>
        <dbReference type="SAM" id="Phobius"/>
    </source>
</evidence>
<feature type="region of interest" description="Disordered" evidence="1">
    <location>
        <begin position="127"/>
        <end position="147"/>
    </location>
</feature>
<sequence length="285" mass="32103">MFLHRNLCDLVILNLGSCMARDYRPRQEKMLDSHSARQTRHDKRSGRRSLWLSMLLVLALFFLGFWVVTHFASFGIKSSEKAALTQAQNAAASAEFLLPDGPIETHQEFKAESQVSSASLPRDKEPLDWLREPTQPSSSVSSLAKETVDEESNAGIFVDALPMPEAAKLYADPEITFYGTMNDFEVIPDDTTPISVALDTPKYLLAGAFFSKEAAQRALNQLSLKGQKLFMRETWSKSRNRAVYVLYTAPYTNRLELNARKNELRVLNAGVMEKDYQSEATKQTP</sequence>
<proteinExistence type="predicted"/>
<keyword evidence="2" id="KW-0812">Transmembrane</keyword>
<accession>A0A6F8PRX4</accession>
<dbReference type="InterPro" id="IPR036680">
    <property type="entry name" value="SPOR-like_sf"/>
</dbReference>
<feature type="transmembrane region" description="Helical" evidence="2">
    <location>
        <begin position="50"/>
        <end position="68"/>
    </location>
</feature>
<dbReference type="InterPro" id="IPR007730">
    <property type="entry name" value="SPOR-like_dom"/>
</dbReference>
<name>A0A6F8PRX4_9GAMM</name>
<dbReference type="Pfam" id="PF05036">
    <property type="entry name" value="SPOR"/>
    <property type="match status" value="1"/>
</dbReference>
<gene>
    <name evidence="4" type="ORF">THMIRHAS_02550</name>
</gene>
<evidence type="ECO:0000313" key="5">
    <source>
        <dbReference type="Proteomes" id="UP000501726"/>
    </source>
</evidence>
<dbReference type="Proteomes" id="UP000501726">
    <property type="component" value="Chromosome"/>
</dbReference>
<keyword evidence="2" id="KW-0472">Membrane</keyword>
<feature type="domain" description="SPOR" evidence="3">
    <location>
        <begin position="196"/>
        <end position="278"/>
    </location>
</feature>
<dbReference type="EMBL" id="AP021889">
    <property type="protein sequence ID" value="BBP44882.1"/>
    <property type="molecule type" value="Genomic_DNA"/>
</dbReference>